<evidence type="ECO:0000256" key="7">
    <source>
        <dbReference type="ARBA" id="ARBA00040674"/>
    </source>
</evidence>
<dbReference type="GO" id="GO:0033063">
    <property type="term" value="C:Rad51B-Rad51C-Rad51D-XRCC2 complex"/>
    <property type="evidence" value="ECO:0007669"/>
    <property type="project" value="TreeGrafter"/>
</dbReference>
<dbReference type="AlphaFoldDB" id="A0A0E0C3U6"/>
<protein>
    <recommendedName>
        <fullName evidence="7">DNA repair protein RAD51 homolog 3</fullName>
    </recommendedName>
</protein>
<dbReference type="PANTHER" id="PTHR46239">
    <property type="entry name" value="DNA REPAIR PROTEIN RAD51 HOMOLOG 3 RAD51C"/>
    <property type="match status" value="1"/>
</dbReference>
<keyword evidence="5" id="KW-0234">DNA repair</keyword>
<dbReference type="GO" id="GO:0140664">
    <property type="term" value="F:ATP-dependent DNA damage sensor activity"/>
    <property type="evidence" value="ECO:0007669"/>
    <property type="project" value="InterPro"/>
</dbReference>
<organism evidence="9">
    <name type="scientific">Oryza meridionalis</name>
    <dbReference type="NCBI Taxonomy" id="40149"/>
    <lineage>
        <taxon>Eukaryota</taxon>
        <taxon>Viridiplantae</taxon>
        <taxon>Streptophyta</taxon>
        <taxon>Embryophyta</taxon>
        <taxon>Tracheophyta</taxon>
        <taxon>Spermatophyta</taxon>
        <taxon>Magnoliopsida</taxon>
        <taxon>Liliopsida</taxon>
        <taxon>Poales</taxon>
        <taxon>Poaceae</taxon>
        <taxon>BOP clade</taxon>
        <taxon>Oryzoideae</taxon>
        <taxon>Oryzeae</taxon>
        <taxon>Oryzinae</taxon>
        <taxon>Oryza</taxon>
    </lineage>
</organism>
<comment type="subcellular location">
    <subcellularLocation>
        <location evidence="1">Nucleus</location>
    </subcellularLocation>
</comment>
<dbReference type="CDD" id="cd19492">
    <property type="entry name" value="Rad51C"/>
    <property type="match status" value="1"/>
</dbReference>
<accession>A0A0E0C3U6</accession>
<evidence type="ECO:0000256" key="4">
    <source>
        <dbReference type="ARBA" id="ARBA00022840"/>
    </source>
</evidence>
<proteinExistence type="predicted"/>
<evidence type="ECO:0000313" key="9">
    <source>
        <dbReference type="EnsemblPlants" id="OMERI01G18880.1"/>
    </source>
</evidence>
<evidence type="ECO:0000256" key="2">
    <source>
        <dbReference type="ARBA" id="ARBA00022741"/>
    </source>
</evidence>
<keyword evidence="10" id="KW-1185">Reference proteome</keyword>
<reference evidence="9" key="2">
    <citation type="submission" date="2018-05" db="EMBL/GenBank/DDBJ databases">
        <title>OmerRS3 (Oryza meridionalis Reference Sequence Version 3).</title>
        <authorList>
            <person name="Zhang J."/>
            <person name="Kudrna D."/>
            <person name="Lee S."/>
            <person name="Talag J."/>
            <person name="Welchert J."/>
            <person name="Wing R.A."/>
        </authorList>
    </citation>
    <scope>NUCLEOTIDE SEQUENCE [LARGE SCALE GENOMIC DNA]</scope>
    <source>
        <strain evidence="9">cv. OR44</strain>
    </source>
</reference>
<dbReference type="GO" id="GO:0000707">
    <property type="term" value="P:meiotic DNA recombinase assembly"/>
    <property type="evidence" value="ECO:0007669"/>
    <property type="project" value="TreeGrafter"/>
</dbReference>
<dbReference type="STRING" id="40149.A0A0E0C3U6"/>
<dbReference type="InterPro" id="IPR027417">
    <property type="entry name" value="P-loop_NTPase"/>
</dbReference>
<keyword evidence="4" id="KW-0067">ATP-binding</keyword>
<dbReference type="EnsemblPlants" id="OMERI01G18880.1">
    <property type="protein sequence ID" value="OMERI01G18880.1"/>
    <property type="gene ID" value="OMERI01G18880"/>
</dbReference>
<evidence type="ECO:0000256" key="1">
    <source>
        <dbReference type="ARBA" id="ARBA00004123"/>
    </source>
</evidence>
<dbReference type="InterPro" id="IPR020588">
    <property type="entry name" value="RecA_ATP-bd"/>
</dbReference>
<dbReference type="GO" id="GO:0005657">
    <property type="term" value="C:replication fork"/>
    <property type="evidence" value="ECO:0007669"/>
    <property type="project" value="TreeGrafter"/>
</dbReference>
<dbReference type="PROSITE" id="PS50162">
    <property type="entry name" value="RECA_2"/>
    <property type="match status" value="1"/>
</dbReference>
<keyword evidence="2" id="KW-0547">Nucleotide-binding</keyword>
<evidence type="ECO:0000256" key="3">
    <source>
        <dbReference type="ARBA" id="ARBA00022763"/>
    </source>
</evidence>
<reference evidence="9" key="1">
    <citation type="submission" date="2015-04" db="UniProtKB">
        <authorList>
            <consortium name="EnsemblPlants"/>
        </authorList>
    </citation>
    <scope>IDENTIFICATION</scope>
</reference>
<evidence type="ECO:0000313" key="10">
    <source>
        <dbReference type="Proteomes" id="UP000008021"/>
    </source>
</evidence>
<dbReference type="PANTHER" id="PTHR46239:SF1">
    <property type="entry name" value="DNA REPAIR PROTEIN RAD51 HOMOLOG 3"/>
    <property type="match status" value="1"/>
</dbReference>
<dbReference type="GO" id="GO:0007131">
    <property type="term" value="P:reciprocal meiotic recombination"/>
    <property type="evidence" value="ECO:0007669"/>
    <property type="project" value="TreeGrafter"/>
</dbReference>
<dbReference type="GO" id="GO:0005524">
    <property type="term" value="F:ATP binding"/>
    <property type="evidence" value="ECO:0007669"/>
    <property type="project" value="UniProtKB-KW"/>
</dbReference>
<keyword evidence="6" id="KW-0539">Nucleus</keyword>
<dbReference type="HOGENOM" id="CLU_041732_1_1_1"/>
<dbReference type="GO" id="GO:0000400">
    <property type="term" value="F:four-way junction DNA binding"/>
    <property type="evidence" value="ECO:0007669"/>
    <property type="project" value="TreeGrafter"/>
</dbReference>
<dbReference type="Proteomes" id="UP000008021">
    <property type="component" value="Chromosome 1"/>
</dbReference>
<dbReference type="eggNOG" id="KOG1434">
    <property type="taxonomic scope" value="Eukaryota"/>
</dbReference>
<evidence type="ECO:0000259" key="8">
    <source>
        <dbReference type="PROSITE" id="PS50162"/>
    </source>
</evidence>
<name>A0A0E0C3U6_9ORYZ</name>
<dbReference type="GO" id="GO:0033065">
    <property type="term" value="C:Rad51C-XRCC3 complex"/>
    <property type="evidence" value="ECO:0007669"/>
    <property type="project" value="TreeGrafter"/>
</dbReference>
<dbReference type="SUPFAM" id="SSF52540">
    <property type="entry name" value="P-loop containing nucleoside triphosphate hydrolases"/>
    <property type="match status" value="1"/>
</dbReference>
<dbReference type="Gene3D" id="3.40.50.300">
    <property type="entry name" value="P-loop containing nucleotide triphosphate hydrolases"/>
    <property type="match status" value="2"/>
</dbReference>
<evidence type="ECO:0000256" key="5">
    <source>
        <dbReference type="ARBA" id="ARBA00023204"/>
    </source>
</evidence>
<dbReference type="Pfam" id="PF08423">
    <property type="entry name" value="Rad51"/>
    <property type="match status" value="2"/>
</dbReference>
<feature type="domain" description="RecA family profile 1" evidence="8">
    <location>
        <begin position="86"/>
        <end position="310"/>
    </location>
</feature>
<evidence type="ECO:0000256" key="6">
    <source>
        <dbReference type="ARBA" id="ARBA00023242"/>
    </source>
</evidence>
<dbReference type="GO" id="GO:0008821">
    <property type="term" value="F:crossover junction DNA endonuclease activity"/>
    <property type="evidence" value="ECO:0007669"/>
    <property type="project" value="TreeGrafter"/>
</dbReference>
<keyword evidence="3" id="KW-0227">DNA damage</keyword>
<sequence>MEIADLPIATSHRANLLAAGYSSLAALSAASPPRLARDLSIEVHEAEEILKVAVGANKSKGADGPSTSSVLKGVQNAWDMLSDEQSRRHINTGSADLNNILGGGIHCKEVTEIVTGLINTSSLIQVVSQESVKLNWGMLYTILNANSDEDFTTKDLTFVRIQLAINVQIPVEYGGLGGKAVYIDTEGSFMVERVYQIAEGCISDILEYFPHCHDKAPAGQEKLKPESFLADIYYFRICSYTEQIAVINYLEKFLGEHKDVRIVIIDSVTFHFRQDFDDMALRTRVLSGLSLKLMKLSKAYNLAVVLLNQVTTKFTEGSFQLTLALVIACSKQSCGVLLVVVHFENHDNAGDSWSHSCTNRLILYWNGNERYGYLDKSPSLPVASAPYAVTVKGVRDAVNSNSKRVRVM</sequence>
<dbReference type="InterPro" id="IPR013632">
    <property type="entry name" value="Rad51_C"/>
</dbReference>
<dbReference type="InterPro" id="IPR052093">
    <property type="entry name" value="HR_Repair_Mediator"/>
</dbReference>
<dbReference type="Gramene" id="OMERI01G18880.1">
    <property type="protein sequence ID" value="OMERI01G18880.1"/>
    <property type="gene ID" value="OMERI01G18880"/>
</dbReference>